<dbReference type="AlphaFoldDB" id="A0A9Q3D9D1"/>
<feature type="transmembrane region" description="Helical" evidence="2">
    <location>
        <begin position="134"/>
        <end position="157"/>
    </location>
</feature>
<proteinExistence type="predicted"/>
<evidence type="ECO:0000313" key="3">
    <source>
        <dbReference type="EMBL" id="MBW0496940.1"/>
    </source>
</evidence>
<protein>
    <submittedName>
        <fullName evidence="3">Uncharacterized protein</fullName>
    </submittedName>
</protein>
<evidence type="ECO:0000256" key="1">
    <source>
        <dbReference type="SAM" id="MobiDB-lite"/>
    </source>
</evidence>
<keyword evidence="2" id="KW-1133">Transmembrane helix</keyword>
<accession>A0A9Q3D9D1</accession>
<evidence type="ECO:0000313" key="4">
    <source>
        <dbReference type="Proteomes" id="UP000765509"/>
    </source>
</evidence>
<comment type="caution">
    <text evidence="3">The sequence shown here is derived from an EMBL/GenBank/DDBJ whole genome shotgun (WGS) entry which is preliminary data.</text>
</comment>
<feature type="compositionally biased region" description="Basic and acidic residues" evidence="1">
    <location>
        <begin position="196"/>
        <end position="206"/>
    </location>
</feature>
<feature type="region of interest" description="Disordered" evidence="1">
    <location>
        <begin position="184"/>
        <end position="344"/>
    </location>
</feature>
<evidence type="ECO:0000256" key="2">
    <source>
        <dbReference type="SAM" id="Phobius"/>
    </source>
</evidence>
<dbReference type="Proteomes" id="UP000765509">
    <property type="component" value="Unassembled WGS sequence"/>
</dbReference>
<feature type="compositionally biased region" description="Basic and acidic residues" evidence="1">
    <location>
        <begin position="274"/>
        <end position="286"/>
    </location>
</feature>
<keyword evidence="4" id="KW-1185">Reference proteome</keyword>
<name>A0A9Q3D9D1_9BASI</name>
<keyword evidence="2" id="KW-0472">Membrane</keyword>
<feature type="compositionally biased region" description="Low complexity" evidence="1">
    <location>
        <begin position="225"/>
        <end position="247"/>
    </location>
</feature>
<reference evidence="3" key="1">
    <citation type="submission" date="2021-03" db="EMBL/GenBank/DDBJ databases">
        <title>Draft genome sequence of rust myrtle Austropuccinia psidii MF-1, a brazilian biotype.</title>
        <authorList>
            <person name="Quecine M.C."/>
            <person name="Pachon D.M.R."/>
            <person name="Bonatelli M.L."/>
            <person name="Correr F.H."/>
            <person name="Franceschini L.M."/>
            <person name="Leite T.F."/>
            <person name="Margarido G.R.A."/>
            <person name="Almeida C.A."/>
            <person name="Ferrarezi J.A."/>
            <person name="Labate C.A."/>
        </authorList>
    </citation>
    <scope>NUCLEOTIDE SEQUENCE</scope>
    <source>
        <strain evidence="3">MF-1</strain>
    </source>
</reference>
<sequence>MADKRAASSRRMRTSVDFRFHPLTSDLGSKVAGSTILFFGTAPIASRLNDRLQPSSDENPLPFDSAGLTLLRGLVSFFLVEGLFKRPLVGALVYPHPQSTVPQYHLTNNSEIVLRPNITTHLYNWISSNQMRSIIPLTFALVALMGGIDASAPVAILSRRSSIQELKAAPLGRRWFWKKLKGNKKNSGGEEGCEASQERSHEKDPSDQGDGYYRETNGGAHGSKNNGMNEGSHNSNNGGNNDGAQGATGDGLDEGLHDSNGGKNDGAHGSTGDGIHEGSHDSHTDGMNDGTHSSNTDGIHEGDHGYNNGNGGSSTDPAGRYGTSDKGTANGGGAKDPNEGKAHY</sequence>
<organism evidence="3 4">
    <name type="scientific">Austropuccinia psidii MF-1</name>
    <dbReference type="NCBI Taxonomy" id="1389203"/>
    <lineage>
        <taxon>Eukaryota</taxon>
        <taxon>Fungi</taxon>
        <taxon>Dikarya</taxon>
        <taxon>Basidiomycota</taxon>
        <taxon>Pucciniomycotina</taxon>
        <taxon>Pucciniomycetes</taxon>
        <taxon>Pucciniales</taxon>
        <taxon>Sphaerophragmiaceae</taxon>
        <taxon>Austropuccinia</taxon>
    </lineage>
</organism>
<gene>
    <name evidence="3" type="ORF">O181_036655</name>
</gene>
<keyword evidence="2" id="KW-0812">Transmembrane</keyword>
<dbReference type="EMBL" id="AVOT02013909">
    <property type="protein sequence ID" value="MBW0496940.1"/>
    <property type="molecule type" value="Genomic_DNA"/>
</dbReference>